<evidence type="ECO:0000313" key="2">
    <source>
        <dbReference type="Proteomes" id="UP000053372"/>
    </source>
</evidence>
<protein>
    <submittedName>
        <fullName evidence="1">Uncharacterized protein</fullName>
    </submittedName>
</protein>
<dbReference type="AlphaFoldDB" id="A0A0V7ZMM9"/>
<reference evidence="1 2" key="1">
    <citation type="journal article" date="2015" name="Genome Announc.">
        <title>Draft Genome of the Euendolithic (true boring) Cyanobacterium Mastigocoleus testarum strain BC008.</title>
        <authorList>
            <person name="Guida B.S."/>
            <person name="Garcia-Pichel F."/>
        </authorList>
    </citation>
    <scope>NUCLEOTIDE SEQUENCE [LARGE SCALE GENOMIC DNA]</scope>
    <source>
        <strain evidence="1 2">BC008</strain>
    </source>
</reference>
<sequence>MLINRLLPRFSTLVTIGAISTLTYSTQQSVQAQIGTNKVKFNRCRAASQLVHFQNLGYSVAADRINDQGYVIAPPPSNTYSARIWEEEQCWGVPNIYTWLSTPPNDRYEMCLVAAQLGISSSQAAIGAREEVLGSPPRNKLRVMNFWKNFNCNFVVQQYYSY</sequence>
<evidence type="ECO:0000313" key="1">
    <source>
        <dbReference type="EMBL" id="KST65904.1"/>
    </source>
</evidence>
<dbReference type="Proteomes" id="UP000053372">
    <property type="component" value="Unassembled WGS sequence"/>
</dbReference>
<dbReference type="EMBL" id="LMTZ01000102">
    <property type="protein sequence ID" value="KST65904.1"/>
    <property type="molecule type" value="Genomic_DNA"/>
</dbReference>
<comment type="caution">
    <text evidence="1">The sequence shown here is derived from an EMBL/GenBank/DDBJ whole genome shotgun (WGS) entry which is preliminary data.</text>
</comment>
<proteinExistence type="predicted"/>
<accession>A0A0V7ZMM9</accession>
<gene>
    <name evidence="1" type="ORF">BC008_23300</name>
</gene>
<name>A0A0V7ZMM9_9CYAN</name>
<dbReference type="RefSeq" id="WP_058183930.1">
    <property type="nucleotide sequence ID" value="NZ_LMTZ01000102.1"/>
</dbReference>
<keyword evidence="2" id="KW-1185">Reference proteome</keyword>
<organism evidence="1 2">
    <name type="scientific">Mastigocoleus testarum BC008</name>
    <dbReference type="NCBI Taxonomy" id="371196"/>
    <lineage>
        <taxon>Bacteria</taxon>
        <taxon>Bacillati</taxon>
        <taxon>Cyanobacteriota</taxon>
        <taxon>Cyanophyceae</taxon>
        <taxon>Nostocales</taxon>
        <taxon>Hapalosiphonaceae</taxon>
        <taxon>Mastigocoleus</taxon>
    </lineage>
</organism>